<keyword evidence="5 9" id="KW-0418">Kinase</keyword>
<dbReference type="InterPro" id="IPR017441">
    <property type="entry name" value="Protein_kinase_ATP_BS"/>
</dbReference>
<comment type="caution">
    <text evidence="9">The sequence shown here is derived from an EMBL/GenBank/DDBJ whole genome shotgun (WGS) entry which is preliminary data.</text>
</comment>
<gene>
    <name evidence="9" type="ORF">G6048_10335</name>
</gene>
<dbReference type="CDD" id="cd14014">
    <property type="entry name" value="STKc_PknB_like"/>
    <property type="match status" value="1"/>
</dbReference>
<dbReference type="PANTHER" id="PTHR43289:SF6">
    <property type="entry name" value="SERINE_THREONINE-PROTEIN KINASE NEKL-3"/>
    <property type="match status" value="1"/>
</dbReference>
<dbReference type="PROSITE" id="PS50011">
    <property type="entry name" value="PROTEIN_KINASE_DOM"/>
    <property type="match status" value="1"/>
</dbReference>
<evidence type="ECO:0000256" key="4">
    <source>
        <dbReference type="ARBA" id="ARBA00022741"/>
    </source>
</evidence>
<keyword evidence="10" id="KW-1185">Reference proteome</keyword>
<dbReference type="Gene3D" id="1.10.510.10">
    <property type="entry name" value="Transferase(Phosphotransferase) domain 1"/>
    <property type="match status" value="1"/>
</dbReference>
<sequence>MTGGRLLGDGRYRLDGRLGNGGMGQVWLAYDRKLDRPVAVKLLDMDRIRMGQRNRKASLTEDMRARFEKEWQSMARIQSPYVAAIHDRGEDEGQVYLVMEYVDGTSLDGYMGHGSSLTLEQTVRWSVQVCEGLADASDVDVVHRDIKPANIMINERGNVKIVDFGLARLLDMSETRGAGATWQYAAPERWQSSPGDHVSDLYSLGCVMYEMLTGNPPFASRGTDIMEVGVMHLRHNPAPPLNVRRGIPEELSQLVMALLAKKPEQRPQHARTVIRHIRQVEHTPDVATDGSGHFVPVGAPHVNTDYVDRIREAERRIWNLFAENGEYHSSVIEARFTLAELTGESGDSRGAADQYETLGEDCKRFFGPADPRALNAFDAMARWIAAPA</sequence>
<evidence type="ECO:0000256" key="7">
    <source>
        <dbReference type="PROSITE-ProRule" id="PRU10141"/>
    </source>
</evidence>
<evidence type="ECO:0000256" key="3">
    <source>
        <dbReference type="ARBA" id="ARBA00022679"/>
    </source>
</evidence>
<dbReference type="EC" id="2.7.11.1" evidence="1"/>
<dbReference type="RefSeq" id="WP_165339176.1">
    <property type="nucleotide sequence ID" value="NZ_JAAKZX010000023.1"/>
</dbReference>
<feature type="binding site" evidence="7">
    <location>
        <position position="41"/>
    </location>
    <ligand>
        <name>ATP</name>
        <dbReference type="ChEBI" id="CHEBI:30616"/>
    </ligand>
</feature>
<evidence type="ECO:0000256" key="2">
    <source>
        <dbReference type="ARBA" id="ARBA00022527"/>
    </source>
</evidence>
<evidence type="ECO:0000256" key="5">
    <source>
        <dbReference type="ARBA" id="ARBA00022777"/>
    </source>
</evidence>
<evidence type="ECO:0000313" key="10">
    <source>
        <dbReference type="Proteomes" id="UP001518140"/>
    </source>
</evidence>
<dbReference type="PROSITE" id="PS00108">
    <property type="entry name" value="PROTEIN_KINASE_ST"/>
    <property type="match status" value="1"/>
</dbReference>
<evidence type="ECO:0000256" key="6">
    <source>
        <dbReference type="ARBA" id="ARBA00022840"/>
    </source>
</evidence>
<feature type="domain" description="Protein kinase" evidence="8">
    <location>
        <begin position="12"/>
        <end position="279"/>
    </location>
</feature>
<dbReference type="InterPro" id="IPR000719">
    <property type="entry name" value="Prot_kinase_dom"/>
</dbReference>
<dbReference type="Gene3D" id="3.30.200.20">
    <property type="entry name" value="Phosphorylase Kinase, domain 1"/>
    <property type="match status" value="1"/>
</dbReference>
<dbReference type="PANTHER" id="PTHR43289">
    <property type="entry name" value="MITOGEN-ACTIVATED PROTEIN KINASE KINASE KINASE 20-RELATED"/>
    <property type="match status" value="1"/>
</dbReference>
<protein>
    <recommendedName>
        <fullName evidence="1">non-specific serine/threonine protein kinase</fullName>
        <ecNumber evidence="1">2.7.11.1</ecNumber>
    </recommendedName>
</protein>
<accession>A0ABX0DL24</accession>
<dbReference type="SMART" id="SM00220">
    <property type="entry name" value="S_TKc"/>
    <property type="match status" value="1"/>
</dbReference>
<evidence type="ECO:0000313" key="9">
    <source>
        <dbReference type="EMBL" id="NGO42546.1"/>
    </source>
</evidence>
<dbReference type="EMBL" id="JAAKZX010000023">
    <property type="protein sequence ID" value="NGO42546.1"/>
    <property type="molecule type" value="Genomic_DNA"/>
</dbReference>
<dbReference type="InterPro" id="IPR008271">
    <property type="entry name" value="Ser/Thr_kinase_AS"/>
</dbReference>
<evidence type="ECO:0000256" key="1">
    <source>
        <dbReference type="ARBA" id="ARBA00012513"/>
    </source>
</evidence>
<proteinExistence type="predicted"/>
<evidence type="ECO:0000259" key="8">
    <source>
        <dbReference type="PROSITE" id="PS50011"/>
    </source>
</evidence>
<dbReference type="GO" id="GO:0004674">
    <property type="term" value="F:protein serine/threonine kinase activity"/>
    <property type="evidence" value="ECO:0007669"/>
    <property type="project" value="UniProtKB-KW"/>
</dbReference>
<keyword evidence="6 7" id="KW-0067">ATP-binding</keyword>
<dbReference type="SUPFAM" id="SSF56112">
    <property type="entry name" value="Protein kinase-like (PK-like)"/>
    <property type="match status" value="1"/>
</dbReference>
<keyword evidence="4 7" id="KW-0547">Nucleotide-binding</keyword>
<keyword evidence="3" id="KW-0808">Transferase</keyword>
<organism evidence="9 10">
    <name type="scientific">Streptomyces ureilyticus</name>
    <dbReference type="NCBI Taxonomy" id="1775131"/>
    <lineage>
        <taxon>Bacteria</taxon>
        <taxon>Bacillati</taxon>
        <taxon>Actinomycetota</taxon>
        <taxon>Actinomycetes</taxon>
        <taxon>Kitasatosporales</taxon>
        <taxon>Streptomycetaceae</taxon>
        <taxon>Streptomyces</taxon>
    </lineage>
</organism>
<name>A0ABX0DL24_9ACTN</name>
<reference evidence="9 10" key="1">
    <citation type="submission" date="2020-02" db="EMBL/GenBank/DDBJ databases">
        <title>Whole-genome analyses of novel actinobacteria.</title>
        <authorList>
            <person name="Sahin N."/>
            <person name="Tokatli A."/>
        </authorList>
    </citation>
    <scope>NUCLEOTIDE SEQUENCE [LARGE SCALE GENOMIC DNA]</scope>
    <source>
        <strain evidence="9 10">YC419</strain>
    </source>
</reference>
<keyword evidence="2 9" id="KW-0723">Serine/threonine-protein kinase</keyword>
<dbReference type="PROSITE" id="PS00107">
    <property type="entry name" value="PROTEIN_KINASE_ATP"/>
    <property type="match status" value="1"/>
</dbReference>
<dbReference type="Proteomes" id="UP001518140">
    <property type="component" value="Unassembled WGS sequence"/>
</dbReference>
<dbReference type="InterPro" id="IPR011009">
    <property type="entry name" value="Kinase-like_dom_sf"/>
</dbReference>
<dbReference type="Pfam" id="PF00069">
    <property type="entry name" value="Pkinase"/>
    <property type="match status" value="1"/>
</dbReference>